<evidence type="ECO:0000256" key="1">
    <source>
        <dbReference type="SAM" id="MobiDB-lite"/>
    </source>
</evidence>
<dbReference type="RefSeq" id="WP_181958961.1">
    <property type="nucleotide sequence ID" value="NZ_JAWHZD010000061.1"/>
</dbReference>
<evidence type="ECO:0008006" key="4">
    <source>
        <dbReference type="Google" id="ProtNLM"/>
    </source>
</evidence>
<accession>A0AAW8XW77</accession>
<dbReference type="EMBL" id="JAWHZD010000061">
    <property type="protein sequence ID" value="MDV0845309.1"/>
    <property type="molecule type" value="Genomic_DNA"/>
</dbReference>
<name>A0AAW8XW77_9ENTR</name>
<sequence>MKRTGEDVTISRTPASRGKSRAGMPGKSTKVDGWTEKTLRGFKDFVRGIDQDNFIGGHVSAITLTTGKRPSPELFKKMIAAVTNELNEMTGGKWVYCIEKTKNQKAPHVHLIAVFPDSCGDIDAKKVIAAWFKWAMKSNLVPSIENQDARDAWSPEGWMRYMAKRDSKLIIHGTKELSVTKGCLPGVRMWGHGDGWTRSHEDIDLTDAAHRVITSMADAAIDIQLHDKGLQDKVVSSRKRRERYGNAAIVAPRSFQPSEMGVSIIKELAANPGLVFGGNGIGFRPESRRECNILRRMLPLQIAREISQEEFDFLYGEISEHYDEEMKDMLADMREAEMEDRHRSGDIHIYDEQAHDAEWM</sequence>
<comment type="caution">
    <text evidence="2">The sequence shown here is derived from an EMBL/GenBank/DDBJ whole genome shotgun (WGS) entry which is preliminary data.</text>
</comment>
<feature type="region of interest" description="Disordered" evidence="1">
    <location>
        <begin position="1"/>
        <end position="30"/>
    </location>
</feature>
<reference evidence="2" key="1">
    <citation type="submission" date="2023-10" db="EMBL/GenBank/DDBJ databases">
        <title>Surveillance and assessment of the effects of hospital wastewater treatment on clearance of pathogenic bacterial and antimicrobial resistance genes.</title>
        <authorList>
            <person name="Wu Y."/>
        </authorList>
    </citation>
    <scope>NUCLEOTIDE SEQUENCE</scope>
    <source>
        <strain evidence="2">23-M-SRM-33-1</strain>
    </source>
</reference>
<dbReference type="AlphaFoldDB" id="A0AAW8XW77"/>
<proteinExistence type="predicted"/>
<protein>
    <recommendedName>
        <fullName evidence="4">Replication protein</fullName>
    </recommendedName>
</protein>
<dbReference type="Proteomes" id="UP001284547">
    <property type="component" value="Unassembled WGS sequence"/>
</dbReference>
<organism evidence="2 3">
    <name type="scientific">Klebsiella quasipneumoniae subsp. quasipneumoniae</name>
    <dbReference type="NCBI Taxonomy" id="1667327"/>
    <lineage>
        <taxon>Bacteria</taxon>
        <taxon>Pseudomonadati</taxon>
        <taxon>Pseudomonadota</taxon>
        <taxon>Gammaproteobacteria</taxon>
        <taxon>Enterobacterales</taxon>
        <taxon>Enterobacteriaceae</taxon>
        <taxon>Klebsiella/Raoultella group</taxon>
        <taxon>Klebsiella</taxon>
        <taxon>Klebsiella pneumoniae complex</taxon>
    </lineage>
</organism>
<evidence type="ECO:0000313" key="3">
    <source>
        <dbReference type="Proteomes" id="UP001284547"/>
    </source>
</evidence>
<gene>
    <name evidence="2" type="ORF">RZP41_29400</name>
</gene>
<evidence type="ECO:0000313" key="2">
    <source>
        <dbReference type="EMBL" id="MDV0845309.1"/>
    </source>
</evidence>